<evidence type="ECO:0000313" key="1">
    <source>
        <dbReference type="EMBL" id="KAK4305349.1"/>
    </source>
</evidence>
<sequence length="112" mass="12517">MQTDGYTRVRNNTGQRAPLHHLAHLNTITGSRGHYTWLVRTPTRSCEHQQPHANTWLTEPSSTKVWLGVVATSTMWPCWSTRGGPGQDHHVLRTGTYKASTNNINSNTQALA</sequence>
<keyword evidence="2" id="KW-1185">Reference proteome</keyword>
<accession>A0AAE1PBD5</accession>
<organism evidence="1 2">
    <name type="scientific">Petrolisthes manimaculis</name>
    <dbReference type="NCBI Taxonomy" id="1843537"/>
    <lineage>
        <taxon>Eukaryota</taxon>
        <taxon>Metazoa</taxon>
        <taxon>Ecdysozoa</taxon>
        <taxon>Arthropoda</taxon>
        <taxon>Crustacea</taxon>
        <taxon>Multicrustacea</taxon>
        <taxon>Malacostraca</taxon>
        <taxon>Eumalacostraca</taxon>
        <taxon>Eucarida</taxon>
        <taxon>Decapoda</taxon>
        <taxon>Pleocyemata</taxon>
        <taxon>Anomura</taxon>
        <taxon>Galatheoidea</taxon>
        <taxon>Porcellanidae</taxon>
        <taxon>Petrolisthes</taxon>
    </lineage>
</organism>
<dbReference type="AlphaFoldDB" id="A0AAE1PBD5"/>
<protein>
    <submittedName>
        <fullName evidence="1">Uncharacterized protein</fullName>
    </submittedName>
</protein>
<reference evidence="1" key="1">
    <citation type="submission" date="2023-11" db="EMBL/GenBank/DDBJ databases">
        <title>Genome assemblies of two species of porcelain crab, Petrolisthes cinctipes and Petrolisthes manimaculis (Anomura: Porcellanidae).</title>
        <authorList>
            <person name="Angst P."/>
        </authorList>
    </citation>
    <scope>NUCLEOTIDE SEQUENCE</scope>
    <source>
        <strain evidence="1">PB745_02</strain>
        <tissue evidence="1">Gill</tissue>
    </source>
</reference>
<name>A0AAE1PBD5_9EUCA</name>
<evidence type="ECO:0000313" key="2">
    <source>
        <dbReference type="Proteomes" id="UP001292094"/>
    </source>
</evidence>
<comment type="caution">
    <text evidence="1">The sequence shown here is derived from an EMBL/GenBank/DDBJ whole genome shotgun (WGS) entry which is preliminary data.</text>
</comment>
<proteinExistence type="predicted"/>
<gene>
    <name evidence="1" type="ORF">Pmani_022762</name>
</gene>
<dbReference type="Proteomes" id="UP001292094">
    <property type="component" value="Unassembled WGS sequence"/>
</dbReference>
<dbReference type="EMBL" id="JAWZYT010002284">
    <property type="protein sequence ID" value="KAK4305349.1"/>
    <property type="molecule type" value="Genomic_DNA"/>
</dbReference>